<reference evidence="1" key="1">
    <citation type="journal article" date="2021" name="Proc. Natl. Acad. Sci. U.S.A.">
        <title>A Catalog of Tens of Thousands of Viruses from Human Metagenomes Reveals Hidden Associations with Chronic Diseases.</title>
        <authorList>
            <person name="Tisza M.J."/>
            <person name="Buck C.B."/>
        </authorList>
    </citation>
    <scope>NUCLEOTIDE SEQUENCE</scope>
    <source>
        <strain evidence="1">Ctq8D8</strain>
    </source>
</reference>
<evidence type="ECO:0000313" key="1">
    <source>
        <dbReference type="EMBL" id="DAF52219.1"/>
    </source>
</evidence>
<organism evidence="1">
    <name type="scientific">Siphoviridae sp. ctq8D8</name>
    <dbReference type="NCBI Taxonomy" id="2827944"/>
    <lineage>
        <taxon>Viruses</taxon>
        <taxon>Duplodnaviria</taxon>
        <taxon>Heunggongvirae</taxon>
        <taxon>Uroviricota</taxon>
        <taxon>Caudoviricetes</taxon>
    </lineage>
</organism>
<name>A0A8S5SN36_9CAUD</name>
<protein>
    <submittedName>
        <fullName evidence="1">Uncharacterized protein</fullName>
    </submittedName>
</protein>
<accession>A0A8S5SN36</accession>
<dbReference type="EMBL" id="BK032630">
    <property type="protein sequence ID" value="DAF52219.1"/>
    <property type="molecule type" value="Genomic_DNA"/>
</dbReference>
<proteinExistence type="predicted"/>
<sequence length="59" mass="6384">MPLSPVGRANTTYVKMCMPSYIVILDSGVSHRNFRVSGPIAGINPYACILFPNLGVMNV</sequence>